<reference evidence="5" key="1">
    <citation type="submission" date="2019-06" db="EMBL/GenBank/DDBJ databases">
        <authorList>
            <person name="Broberg M."/>
        </authorList>
    </citation>
    <scope>NUCLEOTIDE SEQUENCE [LARGE SCALE GENOMIC DNA]</scope>
</reference>
<reference evidence="4 5" key="2">
    <citation type="submission" date="2021-10" db="EMBL/GenBank/DDBJ databases">
        <authorList>
            <person name="Piombo E."/>
        </authorList>
    </citation>
    <scope>NUCLEOTIDE SEQUENCE [LARGE SCALE GENOMIC DNA]</scope>
</reference>
<evidence type="ECO:0000313" key="5">
    <source>
        <dbReference type="Proteomes" id="UP000754883"/>
    </source>
</evidence>
<comment type="similarity">
    <text evidence="1">Belongs to the short-chain dehydrogenases/reductases (SDR) family.</text>
</comment>
<dbReference type="InterPro" id="IPR002347">
    <property type="entry name" value="SDR_fam"/>
</dbReference>
<dbReference type="PRINTS" id="PR00080">
    <property type="entry name" value="SDRFAMILY"/>
</dbReference>
<accession>A0A9N9UM32</accession>
<name>A0A9N9UM32_9HYPO</name>
<dbReference type="InterPro" id="IPR036291">
    <property type="entry name" value="NAD(P)-bd_dom_sf"/>
</dbReference>
<gene>
    <name evidence="4" type="ORF">CBYS24578_00016880</name>
</gene>
<evidence type="ECO:0000256" key="1">
    <source>
        <dbReference type="ARBA" id="ARBA00006484"/>
    </source>
</evidence>
<dbReference type="Gene3D" id="3.40.50.720">
    <property type="entry name" value="NAD(P)-binding Rossmann-like Domain"/>
    <property type="match status" value="1"/>
</dbReference>
<evidence type="ECO:0000313" key="4">
    <source>
        <dbReference type="EMBL" id="CAG9993036.1"/>
    </source>
</evidence>
<dbReference type="FunFam" id="3.40.50.720:FF:000084">
    <property type="entry name" value="Short-chain dehydrogenase reductase"/>
    <property type="match status" value="1"/>
</dbReference>
<dbReference type="PRINTS" id="PR00081">
    <property type="entry name" value="GDHRDH"/>
</dbReference>
<dbReference type="EMBL" id="CABFNO020001508">
    <property type="protein sequence ID" value="CAG9993036.1"/>
    <property type="molecule type" value="Genomic_DNA"/>
</dbReference>
<protein>
    <submittedName>
        <fullName evidence="4">Uncharacterized protein</fullName>
    </submittedName>
</protein>
<dbReference type="Pfam" id="PF13561">
    <property type="entry name" value="adh_short_C2"/>
    <property type="match status" value="1"/>
</dbReference>
<keyword evidence="2" id="KW-0521">NADP</keyword>
<dbReference type="SUPFAM" id="SSF51735">
    <property type="entry name" value="NAD(P)-binding Rossmann-fold domains"/>
    <property type="match status" value="1"/>
</dbReference>
<sequence>MSSLENKVIAVTGAASGIGRATAQMLASRGAILSLADTDEEGLVEALKTFEGNGHIYTILDVRKSDQVNAWIEKTVQQLGKLDGAANIAGIISFETPLSQETDESWQRILDVNLSGTFYSLRAQLRNMNSGGSIVLTSSVSGHIGCPGLGSYTASKHAVIGLARCAAKENPNIRVNCVAPGVIKTPFTVGEDTPPEQIEDEIKQQVIKRMAEPSEVASVICFLLSKEASFVTGAVYNTDGGWLC</sequence>
<dbReference type="Proteomes" id="UP000754883">
    <property type="component" value="Unassembled WGS sequence"/>
</dbReference>
<dbReference type="InterPro" id="IPR020904">
    <property type="entry name" value="Sc_DH/Rdtase_CS"/>
</dbReference>
<dbReference type="CDD" id="cd05233">
    <property type="entry name" value="SDR_c"/>
    <property type="match status" value="1"/>
</dbReference>
<dbReference type="GO" id="GO:0016491">
    <property type="term" value="F:oxidoreductase activity"/>
    <property type="evidence" value="ECO:0007669"/>
    <property type="project" value="UniProtKB-KW"/>
</dbReference>
<evidence type="ECO:0000256" key="2">
    <source>
        <dbReference type="ARBA" id="ARBA00022857"/>
    </source>
</evidence>
<comment type="caution">
    <text evidence="4">The sequence shown here is derived from an EMBL/GenBank/DDBJ whole genome shotgun (WGS) entry which is preliminary data.</text>
</comment>
<evidence type="ECO:0000256" key="3">
    <source>
        <dbReference type="ARBA" id="ARBA00023002"/>
    </source>
</evidence>
<dbReference type="PANTHER" id="PTHR24321">
    <property type="entry name" value="DEHYDROGENASES, SHORT CHAIN"/>
    <property type="match status" value="1"/>
</dbReference>
<dbReference type="OrthoDB" id="1669814at2759"/>
<dbReference type="PANTHER" id="PTHR24321:SF8">
    <property type="entry name" value="ESTRADIOL 17-BETA-DEHYDROGENASE 8-RELATED"/>
    <property type="match status" value="1"/>
</dbReference>
<keyword evidence="3" id="KW-0560">Oxidoreductase</keyword>
<dbReference type="PROSITE" id="PS00061">
    <property type="entry name" value="ADH_SHORT"/>
    <property type="match status" value="1"/>
</dbReference>
<dbReference type="AlphaFoldDB" id="A0A9N9UM32"/>
<keyword evidence="5" id="KW-1185">Reference proteome</keyword>
<proteinExistence type="inferred from homology"/>
<organism evidence="4 5">
    <name type="scientific">Clonostachys byssicola</name>
    <dbReference type="NCBI Taxonomy" id="160290"/>
    <lineage>
        <taxon>Eukaryota</taxon>
        <taxon>Fungi</taxon>
        <taxon>Dikarya</taxon>
        <taxon>Ascomycota</taxon>
        <taxon>Pezizomycotina</taxon>
        <taxon>Sordariomycetes</taxon>
        <taxon>Hypocreomycetidae</taxon>
        <taxon>Hypocreales</taxon>
        <taxon>Bionectriaceae</taxon>
        <taxon>Clonostachys</taxon>
    </lineage>
</organism>